<dbReference type="AlphaFoldDB" id="A0A382JJ62"/>
<proteinExistence type="predicted"/>
<keyword evidence="1" id="KW-0812">Transmembrane</keyword>
<protein>
    <recommendedName>
        <fullName evidence="3">DUF997 domain-containing protein</fullName>
    </recommendedName>
</protein>
<sequence>AAAHAARGCGGAEVGTEGLVAMAETVEYIGDDGGVQRFQHGQWIAHVRSVGCLGAGAKFFRCVWAALGKSFPRMADSNQHADTGASFRQCLLELKWMVATWMVFFAWVIGYSSVAGYAAAEQAEVQMVWGIPRWVFFGWLIPLGAANVFTVWFCLCKMQDEPMEELPEDMP</sequence>
<evidence type="ECO:0000313" key="2">
    <source>
        <dbReference type="EMBL" id="SVC11213.1"/>
    </source>
</evidence>
<keyword evidence="1" id="KW-0472">Membrane</keyword>
<evidence type="ECO:0008006" key="3">
    <source>
        <dbReference type="Google" id="ProtNLM"/>
    </source>
</evidence>
<keyword evidence="1" id="KW-1133">Transmembrane helix</keyword>
<reference evidence="2" key="1">
    <citation type="submission" date="2018-05" db="EMBL/GenBank/DDBJ databases">
        <authorList>
            <person name="Lanie J.A."/>
            <person name="Ng W.-L."/>
            <person name="Kazmierczak K.M."/>
            <person name="Andrzejewski T.M."/>
            <person name="Davidsen T.M."/>
            <person name="Wayne K.J."/>
            <person name="Tettelin H."/>
            <person name="Glass J.I."/>
            <person name="Rusch D."/>
            <person name="Podicherti R."/>
            <person name="Tsui H.-C.T."/>
            <person name="Winkler M.E."/>
        </authorList>
    </citation>
    <scope>NUCLEOTIDE SEQUENCE</scope>
</reference>
<evidence type="ECO:0000256" key="1">
    <source>
        <dbReference type="SAM" id="Phobius"/>
    </source>
</evidence>
<accession>A0A382JJ62</accession>
<feature type="transmembrane region" description="Helical" evidence="1">
    <location>
        <begin position="96"/>
        <end position="114"/>
    </location>
</feature>
<name>A0A382JJ62_9ZZZZ</name>
<dbReference type="EMBL" id="UINC01074228">
    <property type="protein sequence ID" value="SVC11213.1"/>
    <property type="molecule type" value="Genomic_DNA"/>
</dbReference>
<feature type="non-terminal residue" evidence="2">
    <location>
        <position position="1"/>
    </location>
</feature>
<organism evidence="2">
    <name type="scientific">marine metagenome</name>
    <dbReference type="NCBI Taxonomy" id="408172"/>
    <lineage>
        <taxon>unclassified sequences</taxon>
        <taxon>metagenomes</taxon>
        <taxon>ecological metagenomes</taxon>
    </lineage>
</organism>
<gene>
    <name evidence="2" type="ORF">METZ01_LOCUS264067</name>
</gene>
<feature type="transmembrane region" description="Helical" evidence="1">
    <location>
        <begin position="134"/>
        <end position="155"/>
    </location>
</feature>